<dbReference type="Proteomes" id="UP000789375">
    <property type="component" value="Unassembled WGS sequence"/>
</dbReference>
<proteinExistence type="predicted"/>
<dbReference type="EMBL" id="CAJVPP010026245">
    <property type="protein sequence ID" value="CAG8753336.1"/>
    <property type="molecule type" value="Genomic_DNA"/>
</dbReference>
<evidence type="ECO:0000259" key="2">
    <source>
        <dbReference type="PROSITE" id="PS00028"/>
    </source>
</evidence>
<feature type="non-terminal residue" evidence="3">
    <location>
        <position position="1"/>
    </location>
</feature>
<protein>
    <submittedName>
        <fullName evidence="3">5869_t:CDS:1</fullName>
    </submittedName>
</protein>
<feature type="compositionally biased region" description="Basic residues" evidence="1">
    <location>
        <begin position="104"/>
        <end position="119"/>
    </location>
</feature>
<organism evidence="3 4">
    <name type="scientific">Funneliformis mosseae</name>
    <name type="common">Endomycorrhizal fungus</name>
    <name type="synonym">Glomus mosseae</name>
    <dbReference type="NCBI Taxonomy" id="27381"/>
    <lineage>
        <taxon>Eukaryota</taxon>
        <taxon>Fungi</taxon>
        <taxon>Fungi incertae sedis</taxon>
        <taxon>Mucoromycota</taxon>
        <taxon>Glomeromycotina</taxon>
        <taxon>Glomeromycetes</taxon>
        <taxon>Glomerales</taxon>
        <taxon>Glomeraceae</taxon>
        <taxon>Funneliformis</taxon>
    </lineage>
</organism>
<evidence type="ECO:0000313" key="4">
    <source>
        <dbReference type="Proteomes" id="UP000789375"/>
    </source>
</evidence>
<keyword evidence="4" id="KW-1185">Reference proteome</keyword>
<name>A0A9N9IWS0_FUNMO</name>
<feature type="region of interest" description="Disordered" evidence="1">
    <location>
        <begin position="104"/>
        <end position="123"/>
    </location>
</feature>
<reference evidence="3" key="1">
    <citation type="submission" date="2021-06" db="EMBL/GenBank/DDBJ databases">
        <authorList>
            <person name="Kallberg Y."/>
            <person name="Tangrot J."/>
            <person name="Rosling A."/>
        </authorList>
    </citation>
    <scope>NUCLEOTIDE SEQUENCE</scope>
    <source>
        <strain evidence="3">87-6 pot B 2015</strain>
    </source>
</reference>
<feature type="domain" description="C2H2-type" evidence="2">
    <location>
        <begin position="85"/>
        <end position="107"/>
    </location>
</feature>
<feature type="non-terminal residue" evidence="3">
    <location>
        <position position="146"/>
    </location>
</feature>
<gene>
    <name evidence="3" type="ORF">FMOSSE_LOCUS16770</name>
</gene>
<sequence>SHTKICQYSLDIKKCGNSSCCSPKRHEEAAILLAENNGFLPPVTKGKDRHFLNPLHILEYCDKLKIPGYDAHCPSISSSTYNRLCCSDCNAYFPTLSLVALHKKNQHPRRRGRPVKQKKPLTNSVDDFSVQDAQVLILNDREVHSE</sequence>
<accession>A0A9N9IWS0</accession>
<dbReference type="InterPro" id="IPR013087">
    <property type="entry name" value="Znf_C2H2_type"/>
</dbReference>
<comment type="caution">
    <text evidence="3">The sequence shown here is derived from an EMBL/GenBank/DDBJ whole genome shotgun (WGS) entry which is preliminary data.</text>
</comment>
<dbReference type="AlphaFoldDB" id="A0A9N9IWS0"/>
<evidence type="ECO:0000256" key="1">
    <source>
        <dbReference type="SAM" id="MobiDB-lite"/>
    </source>
</evidence>
<evidence type="ECO:0000313" key="3">
    <source>
        <dbReference type="EMBL" id="CAG8753336.1"/>
    </source>
</evidence>
<dbReference type="PROSITE" id="PS00028">
    <property type="entry name" value="ZINC_FINGER_C2H2_1"/>
    <property type="match status" value="1"/>
</dbReference>